<dbReference type="GO" id="GO:0003684">
    <property type="term" value="F:damaged DNA binding"/>
    <property type="evidence" value="ECO:0007669"/>
    <property type="project" value="InterPro"/>
</dbReference>
<dbReference type="PANTHER" id="PTHR32472:SF10">
    <property type="entry name" value="DNA REPAIR PROTEIN RADA-LIKE PROTEIN"/>
    <property type="match status" value="1"/>
</dbReference>
<keyword evidence="9 11" id="KW-0238">DNA-binding</keyword>
<dbReference type="InterPro" id="IPR020588">
    <property type="entry name" value="RecA_ATP-bd"/>
</dbReference>
<evidence type="ECO:0000256" key="12">
    <source>
        <dbReference type="NCBIfam" id="TIGR00416"/>
    </source>
</evidence>
<dbReference type="GO" id="GO:0016787">
    <property type="term" value="F:hydrolase activity"/>
    <property type="evidence" value="ECO:0007669"/>
    <property type="project" value="UniProtKB-KW"/>
</dbReference>
<evidence type="ECO:0000313" key="15">
    <source>
        <dbReference type="EMBL" id="SDW67591.1"/>
    </source>
</evidence>
<dbReference type="PRINTS" id="PR01874">
    <property type="entry name" value="DNAREPAIRADA"/>
</dbReference>
<evidence type="ECO:0000256" key="3">
    <source>
        <dbReference type="ARBA" id="ARBA00022763"/>
    </source>
</evidence>
<dbReference type="FunFam" id="3.40.50.300:FF:000050">
    <property type="entry name" value="DNA repair protein RadA"/>
    <property type="match status" value="1"/>
</dbReference>
<dbReference type="InterPro" id="IPR020568">
    <property type="entry name" value="Ribosomal_Su5_D2-typ_SF"/>
</dbReference>
<evidence type="ECO:0000256" key="10">
    <source>
        <dbReference type="ARBA" id="ARBA00023204"/>
    </source>
</evidence>
<dbReference type="STRING" id="89784.SAMN04489725_1116"/>
<keyword evidence="5" id="KW-0378">Hydrolase</keyword>
<evidence type="ECO:0000256" key="6">
    <source>
        <dbReference type="ARBA" id="ARBA00022833"/>
    </source>
</evidence>
<dbReference type="GO" id="GO:0005524">
    <property type="term" value="F:ATP binding"/>
    <property type="evidence" value="ECO:0007669"/>
    <property type="project" value="UniProtKB-UniRule"/>
</dbReference>
<name>A0A1H2VGY8_9BACL</name>
<evidence type="ECO:0000256" key="7">
    <source>
        <dbReference type="ARBA" id="ARBA00022840"/>
    </source>
</evidence>
<keyword evidence="3 11" id="KW-0227">DNA damage</keyword>
<dbReference type="Proteomes" id="UP000182589">
    <property type="component" value="Unassembled WGS sequence"/>
</dbReference>
<dbReference type="Gene3D" id="3.30.230.10">
    <property type="match status" value="1"/>
</dbReference>
<evidence type="ECO:0000256" key="2">
    <source>
        <dbReference type="ARBA" id="ARBA00022741"/>
    </source>
</evidence>
<evidence type="ECO:0000256" key="4">
    <source>
        <dbReference type="ARBA" id="ARBA00022771"/>
    </source>
</evidence>
<comment type="domain">
    <text evidence="11">The middle region has homology to RecA with ATPase motifs including the RadA KNRFG motif, while the C-terminus is homologous to Lon protease.</text>
</comment>
<evidence type="ECO:0000256" key="8">
    <source>
        <dbReference type="ARBA" id="ARBA00023016"/>
    </source>
</evidence>
<dbReference type="Gene3D" id="3.40.50.300">
    <property type="entry name" value="P-loop containing nucleotide triphosphate hydrolases"/>
    <property type="match status" value="1"/>
</dbReference>
<dbReference type="Pfam" id="PF18073">
    <property type="entry name" value="Zn_ribbon_LapB"/>
    <property type="match status" value="1"/>
</dbReference>
<dbReference type="InterPro" id="IPR041166">
    <property type="entry name" value="Rubredoxin_2"/>
</dbReference>
<dbReference type="CDD" id="cd01121">
    <property type="entry name" value="RadA_SMS_N"/>
    <property type="match status" value="1"/>
</dbReference>
<dbReference type="SUPFAM" id="SSF54211">
    <property type="entry name" value="Ribosomal protein S5 domain 2-like"/>
    <property type="match status" value="1"/>
</dbReference>
<dbReference type="Pfam" id="PF13481">
    <property type="entry name" value="AAA_25"/>
    <property type="match status" value="1"/>
</dbReference>
<dbReference type="PROSITE" id="PS50162">
    <property type="entry name" value="RECA_2"/>
    <property type="match status" value="1"/>
</dbReference>
<feature type="domain" description="RecA family profile 1" evidence="14">
    <location>
        <begin position="99"/>
        <end position="248"/>
    </location>
</feature>
<dbReference type="SUPFAM" id="SSF52540">
    <property type="entry name" value="P-loop containing nucleoside triphosphate hydrolases"/>
    <property type="match status" value="1"/>
</dbReference>
<feature type="binding site" evidence="11">
    <location>
        <begin position="128"/>
        <end position="135"/>
    </location>
    <ligand>
        <name>ATP</name>
        <dbReference type="ChEBI" id="CHEBI:30616"/>
    </ligand>
</feature>
<dbReference type="PANTHER" id="PTHR32472">
    <property type="entry name" value="DNA REPAIR PROTEIN RADA"/>
    <property type="match status" value="1"/>
</dbReference>
<keyword evidence="8 11" id="KW-0346">Stress response</keyword>
<organism evidence="15 16">
    <name type="scientific">Alicyclobacillus hesperidum</name>
    <dbReference type="NCBI Taxonomy" id="89784"/>
    <lineage>
        <taxon>Bacteria</taxon>
        <taxon>Bacillati</taxon>
        <taxon>Bacillota</taxon>
        <taxon>Bacilli</taxon>
        <taxon>Bacillales</taxon>
        <taxon>Alicyclobacillaceae</taxon>
        <taxon>Alicyclobacillus</taxon>
    </lineage>
</organism>
<dbReference type="Pfam" id="PF13541">
    <property type="entry name" value="ChlI"/>
    <property type="match status" value="1"/>
</dbReference>
<keyword evidence="6 13" id="KW-0862">Zinc</keyword>
<keyword evidence="4 13" id="KW-0863">Zinc-finger</keyword>
<dbReference type="InterPro" id="IPR004504">
    <property type="entry name" value="DNA_repair_RadA"/>
</dbReference>
<evidence type="ECO:0000256" key="11">
    <source>
        <dbReference type="HAMAP-Rule" id="MF_01498"/>
    </source>
</evidence>
<evidence type="ECO:0000259" key="14">
    <source>
        <dbReference type="PROSITE" id="PS50162"/>
    </source>
</evidence>
<dbReference type="InterPro" id="IPR003593">
    <property type="entry name" value="AAA+_ATPase"/>
</dbReference>
<reference evidence="16" key="1">
    <citation type="submission" date="2016-10" db="EMBL/GenBank/DDBJ databases">
        <authorList>
            <person name="Varghese N."/>
        </authorList>
    </citation>
    <scope>NUCLEOTIDE SEQUENCE [LARGE SCALE GENOMIC DNA]</scope>
    <source>
        <strain evidence="16">DSM 12489</strain>
    </source>
</reference>
<protein>
    <recommendedName>
        <fullName evidence="11 12">DNA repair protein RadA</fullName>
    </recommendedName>
</protein>
<accession>A0A1H2VGY8</accession>
<dbReference type="NCBIfam" id="TIGR00416">
    <property type="entry name" value="sms"/>
    <property type="match status" value="1"/>
</dbReference>
<dbReference type="InterPro" id="IPR027417">
    <property type="entry name" value="P-loop_NTPase"/>
</dbReference>
<dbReference type="AlphaFoldDB" id="A0A1H2VGY8"/>
<evidence type="ECO:0000313" key="16">
    <source>
        <dbReference type="Proteomes" id="UP000182589"/>
    </source>
</evidence>
<comment type="function">
    <text evidence="11">Plays a role in repairing double-strand DNA breaks, probably involving stabilizing or processing branched DNA or blocked replication forks.</text>
</comment>
<keyword evidence="7 11" id="KW-0067">ATP-binding</keyword>
<dbReference type="GO" id="GO:0000725">
    <property type="term" value="P:recombinational repair"/>
    <property type="evidence" value="ECO:0007669"/>
    <property type="project" value="UniProtKB-UniRule"/>
</dbReference>
<keyword evidence="10 11" id="KW-0234">DNA repair</keyword>
<feature type="short sequence motif" description="RadA KNRFG motif" evidence="11">
    <location>
        <begin position="285"/>
        <end position="289"/>
    </location>
</feature>
<dbReference type="GO" id="GO:0140664">
    <property type="term" value="F:ATP-dependent DNA damage sensor activity"/>
    <property type="evidence" value="ECO:0007669"/>
    <property type="project" value="InterPro"/>
</dbReference>
<evidence type="ECO:0000256" key="5">
    <source>
        <dbReference type="ARBA" id="ARBA00022801"/>
    </source>
</evidence>
<dbReference type="InterPro" id="IPR014721">
    <property type="entry name" value="Ribsml_uS5_D2-typ_fold_subgr"/>
</dbReference>
<evidence type="ECO:0000256" key="9">
    <source>
        <dbReference type="ARBA" id="ARBA00023125"/>
    </source>
</evidence>
<sequence length="485" mass="52413">MNNDCVGSPDHLLSAMDESPEFCIMCGEEEEGGKVLPKTKTQYVCQSCGHVEVKWMGRCPGCGEWNTLIEEVTTSAPHRVAGSPTRSQALPILSIPAQGERRFQTGVQECDYVLGGGVVPGSLVLIGGDPGIGKSTLLLQVSHAIARSGRRVLYISGEESATQIRLRAERLGTVHDDLFVLAETDLDLAIEAAGQLRPDFLIVDSIQTVFRPGLTSAPGSVAQVRECTGVLLRFAKSQNIATFIVGHVTKDGAIAGPRMLEHMVDAVLYFEGERHHMYRVLRAVKNRFGSTNELAVFEMRDDGLREVANPSLLFLSERRVMAPGSAVVAAMEGRRPLLLEVQALVAPTSFGTPRRMTTGADLQRVNMLLAVLERRLGLQVGASDAYVNVAGGVRVDEPAVDLGIALALVSSHRDRPLAHGDLYIGEIGLTAEVRAVTRLSERLREARKLGFERCFVPAAQTMTDSVAGLEVVPVQSVQDAIQKAF</sequence>
<gene>
    <name evidence="11" type="primary">radA</name>
    <name evidence="15" type="ORF">SAMN04489725_1116</name>
</gene>
<dbReference type="HAMAP" id="MF_01498">
    <property type="entry name" value="RadA_bact"/>
    <property type="match status" value="1"/>
</dbReference>
<evidence type="ECO:0000256" key="1">
    <source>
        <dbReference type="ARBA" id="ARBA00022723"/>
    </source>
</evidence>
<dbReference type="EMBL" id="FNOJ01000011">
    <property type="protein sequence ID" value="SDW67591.1"/>
    <property type="molecule type" value="Genomic_DNA"/>
</dbReference>
<comment type="function">
    <text evidence="13">DNA-dependent ATPase involved in processing of recombination intermediates, plays a role in repairing DNA breaks. Stimulates the branch migration of RecA-mediated strand transfer reactions, allowing the 3' invading strand to extend heteroduplex DNA faster. Binds ssDNA in the presence of ADP but not other nucleotides, has ATPase activity that is stimulated by ssDNA and various branched DNA structures, but inhibited by SSB. Does not have RecA's homology-searching function.</text>
</comment>
<feature type="region of interest" description="Lon-protease-like" evidence="11">
    <location>
        <begin position="384"/>
        <end position="485"/>
    </location>
</feature>
<keyword evidence="16" id="KW-1185">Reference proteome</keyword>
<keyword evidence="2 11" id="KW-0547">Nucleotide-binding</keyword>
<keyword evidence="1 11" id="KW-0479">Metal-binding</keyword>
<proteinExistence type="inferred from homology"/>
<comment type="similarity">
    <text evidence="11 13">Belongs to the RecA family. RadA subfamily.</text>
</comment>
<dbReference type="SMART" id="SM00382">
    <property type="entry name" value="AAA"/>
    <property type="match status" value="1"/>
</dbReference>
<dbReference type="GO" id="GO:0005829">
    <property type="term" value="C:cytosol"/>
    <property type="evidence" value="ECO:0007669"/>
    <property type="project" value="TreeGrafter"/>
</dbReference>
<dbReference type="GO" id="GO:0008270">
    <property type="term" value="F:zinc ion binding"/>
    <property type="evidence" value="ECO:0007669"/>
    <property type="project" value="UniProtKB-KW"/>
</dbReference>
<evidence type="ECO:0000256" key="13">
    <source>
        <dbReference type="RuleBase" id="RU003555"/>
    </source>
</evidence>